<evidence type="ECO:0000259" key="1">
    <source>
        <dbReference type="Pfam" id="PF01261"/>
    </source>
</evidence>
<organism evidence="2 3">
    <name type="scientific">Galbibacter marinus</name>
    <dbReference type="NCBI Taxonomy" id="555500"/>
    <lineage>
        <taxon>Bacteria</taxon>
        <taxon>Pseudomonadati</taxon>
        <taxon>Bacteroidota</taxon>
        <taxon>Flavobacteriia</taxon>
        <taxon>Flavobacteriales</taxon>
        <taxon>Flavobacteriaceae</taxon>
        <taxon>Galbibacter</taxon>
    </lineage>
</organism>
<dbReference type="RefSeq" id="WP_008990216.1">
    <property type="nucleotide sequence ID" value="NZ_AMSG01000001.1"/>
</dbReference>
<dbReference type="InterPro" id="IPR036237">
    <property type="entry name" value="Xyl_isomerase-like_sf"/>
</dbReference>
<comment type="caution">
    <text evidence="2">The sequence shown here is derived from an EMBL/GenBank/DDBJ whole genome shotgun (WGS) entry which is preliminary data.</text>
</comment>
<evidence type="ECO:0000313" key="2">
    <source>
        <dbReference type="EMBL" id="EKF56887.1"/>
    </source>
</evidence>
<accession>K2QPL5</accession>
<reference evidence="2 3" key="1">
    <citation type="journal article" date="2012" name="J. Bacteriol.">
        <title>Genome Sequence of Galbibacter marinum Type Strain ck-I2-15.</title>
        <authorList>
            <person name="Lai Q."/>
            <person name="Li C."/>
            <person name="Shao Z."/>
        </authorList>
    </citation>
    <scope>NUCLEOTIDE SEQUENCE [LARGE SCALE GENOMIC DNA]</scope>
    <source>
        <strain evidence="3">ck-I2-15</strain>
    </source>
</reference>
<dbReference type="Gene3D" id="3.20.20.150">
    <property type="entry name" value="Divalent-metal-dependent TIM barrel enzymes"/>
    <property type="match status" value="1"/>
</dbReference>
<dbReference type="OrthoDB" id="1114629at2"/>
<dbReference type="InterPro" id="IPR050312">
    <property type="entry name" value="IolE/XylAMocC-like"/>
</dbReference>
<dbReference type="PATRIC" id="fig|555500.3.peg.354"/>
<dbReference type="eggNOG" id="COG1082">
    <property type="taxonomic scope" value="Bacteria"/>
</dbReference>
<dbReference type="PANTHER" id="PTHR12110:SF53">
    <property type="entry name" value="BLR5974 PROTEIN"/>
    <property type="match status" value="1"/>
</dbReference>
<dbReference type="STRING" id="555500.I215_01695"/>
<dbReference type="Proteomes" id="UP000007364">
    <property type="component" value="Unassembled WGS sequence"/>
</dbReference>
<gene>
    <name evidence="2" type="ORF">I215_01695</name>
</gene>
<feature type="domain" description="Xylose isomerase-like TIM barrel" evidence="1">
    <location>
        <begin position="74"/>
        <end position="321"/>
    </location>
</feature>
<name>K2QPL5_9FLAO</name>
<protein>
    <recommendedName>
        <fullName evidence="1">Xylose isomerase-like TIM barrel domain-containing protein</fullName>
    </recommendedName>
</protein>
<dbReference type="EMBL" id="AMSG01000001">
    <property type="protein sequence ID" value="EKF56887.1"/>
    <property type="molecule type" value="Genomic_DNA"/>
</dbReference>
<dbReference type="Pfam" id="PF01261">
    <property type="entry name" value="AP_endonuc_2"/>
    <property type="match status" value="1"/>
</dbReference>
<keyword evidence="3" id="KW-1185">Reference proteome</keyword>
<dbReference type="AlphaFoldDB" id="K2QPL5"/>
<dbReference type="PANTHER" id="PTHR12110">
    <property type="entry name" value="HYDROXYPYRUVATE ISOMERASE"/>
    <property type="match status" value="1"/>
</dbReference>
<dbReference type="SUPFAM" id="SSF51658">
    <property type="entry name" value="Xylose isomerase-like"/>
    <property type="match status" value="1"/>
</dbReference>
<proteinExistence type="predicted"/>
<dbReference type="PROSITE" id="PS51257">
    <property type="entry name" value="PROKAR_LIPOPROTEIN"/>
    <property type="match status" value="1"/>
</dbReference>
<dbReference type="InterPro" id="IPR013022">
    <property type="entry name" value="Xyl_isomerase-like_TIM-brl"/>
</dbReference>
<evidence type="ECO:0000313" key="3">
    <source>
        <dbReference type="Proteomes" id="UP000007364"/>
    </source>
</evidence>
<sequence>MKRRNFISNTTYSIAGVSLLGMYACKENKSGQKSTVNQNVMISQTDPKIKLSLAQWSLHKMILNNALDAMDFAQKAKGLGFESLEYVSQLYIPEIQKRGNTDQAIMDIMTELKEKSDSLSMKNQIMMVDLHDDKELLASSDEFYRTAAVEKHRIWVDATAALGCHSMRVSLFGSLDQKIWVKNSVKSLKELCKYASKKNINVIVENHGYLSSNGALMVQVMEGVDMANCGTLPDFSNFCLKREANELWSTPCIEEYDKYQGVKELMPYAKGVSAKSFNFDNNGRETTIDFVKMMGIVNDANYNGYIGIEYEGEELSEEEGILATKALLINVADELTS</sequence>